<proteinExistence type="predicted"/>
<dbReference type="EMBL" id="FNQB01000002">
    <property type="protein sequence ID" value="SDZ29724.1"/>
    <property type="molecule type" value="Genomic_DNA"/>
</dbReference>
<dbReference type="AlphaFoldDB" id="A0A1H3RVF3"/>
<sequence length="42" mass="4463">MTELTADGVAVASDPKVDLIQGPRPCPLPVRTPRGYREAVEG</sequence>
<name>A0A1H3RVF3_9ACTN</name>
<evidence type="ECO:0000313" key="2">
    <source>
        <dbReference type="EMBL" id="SDZ29724.1"/>
    </source>
</evidence>
<gene>
    <name evidence="2" type="ORF">SAMN05421684_4271</name>
</gene>
<reference evidence="3" key="1">
    <citation type="submission" date="2016-10" db="EMBL/GenBank/DDBJ databases">
        <authorList>
            <person name="Varghese N."/>
            <person name="Submissions S."/>
        </authorList>
    </citation>
    <scope>NUCLEOTIDE SEQUENCE [LARGE SCALE GENOMIC DNA]</scope>
    <source>
        <strain evidence="3">DSM 44718</strain>
    </source>
</reference>
<organism evidence="2 3">
    <name type="scientific">Asanoa ishikariensis</name>
    <dbReference type="NCBI Taxonomy" id="137265"/>
    <lineage>
        <taxon>Bacteria</taxon>
        <taxon>Bacillati</taxon>
        <taxon>Actinomycetota</taxon>
        <taxon>Actinomycetes</taxon>
        <taxon>Micromonosporales</taxon>
        <taxon>Micromonosporaceae</taxon>
        <taxon>Asanoa</taxon>
    </lineage>
</organism>
<protein>
    <submittedName>
        <fullName evidence="2">Uncharacterized protein</fullName>
    </submittedName>
</protein>
<accession>A0A1H3RVF3</accession>
<evidence type="ECO:0000256" key="1">
    <source>
        <dbReference type="SAM" id="MobiDB-lite"/>
    </source>
</evidence>
<dbReference type="Proteomes" id="UP000199632">
    <property type="component" value="Unassembled WGS sequence"/>
</dbReference>
<feature type="region of interest" description="Disordered" evidence="1">
    <location>
        <begin position="22"/>
        <end position="42"/>
    </location>
</feature>
<evidence type="ECO:0000313" key="3">
    <source>
        <dbReference type="Proteomes" id="UP000199632"/>
    </source>
</evidence>
<keyword evidence="3" id="KW-1185">Reference proteome</keyword>